<feature type="transmembrane region" description="Helical" evidence="7">
    <location>
        <begin position="74"/>
        <end position="96"/>
    </location>
</feature>
<organism evidence="8 9">
    <name type="scientific">Mycolicibacterium peregrinum</name>
    <name type="common">Mycobacterium peregrinum</name>
    <dbReference type="NCBI Taxonomy" id="43304"/>
    <lineage>
        <taxon>Bacteria</taxon>
        <taxon>Bacillati</taxon>
        <taxon>Actinomycetota</taxon>
        <taxon>Actinomycetes</taxon>
        <taxon>Mycobacteriales</taxon>
        <taxon>Mycobacteriaceae</taxon>
        <taxon>Mycolicibacterium</taxon>
    </lineage>
</organism>
<gene>
    <name evidence="8" type="ORF">A5779_18540</name>
</gene>
<dbReference type="GO" id="GO:0005886">
    <property type="term" value="C:plasma membrane"/>
    <property type="evidence" value="ECO:0007669"/>
    <property type="project" value="UniProtKB-SubCell"/>
</dbReference>
<feature type="transmembrane region" description="Helical" evidence="7">
    <location>
        <begin position="46"/>
        <end position="68"/>
    </location>
</feature>
<comment type="similarity">
    <text evidence="2">Belongs to the UPF0410 family.</text>
</comment>
<dbReference type="PANTHER" id="PTHR33884">
    <property type="entry name" value="UPF0410 PROTEIN YMGE"/>
    <property type="match status" value="1"/>
</dbReference>
<keyword evidence="5 7" id="KW-1133">Transmembrane helix</keyword>
<evidence type="ECO:0000256" key="1">
    <source>
        <dbReference type="ARBA" id="ARBA00004651"/>
    </source>
</evidence>
<dbReference type="EMBL" id="LZSY01000044">
    <property type="protein sequence ID" value="OBB95011.1"/>
    <property type="molecule type" value="Genomic_DNA"/>
</dbReference>
<dbReference type="Pfam" id="PF04226">
    <property type="entry name" value="Transgly_assoc"/>
    <property type="match status" value="1"/>
</dbReference>
<dbReference type="GeneID" id="98801223"/>
<keyword evidence="3" id="KW-1003">Cell membrane</keyword>
<keyword evidence="6 7" id="KW-0472">Membrane</keyword>
<evidence type="ECO:0000256" key="2">
    <source>
        <dbReference type="ARBA" id="ARBA00011006"/>
    </source>
</evidence>
<reference evidence="9" key="1">
    <citation type="submission" date="2016-06" db="EMBL/GenBank/DDBJ databases">
        <authorList>
            <person name="Sutton G."/>
            <person name="Brinkac L."/>
            <person name="Sanka R."/>
            <person name="Adams M."/>
            <person name="Lau E."/>
            <person name="Mehaffy C."/>
            <person name="Tameris M."/>
            <person name="Hatherill M."/>
            <person name="Hanekom W."/>
            <person name="Mahomed H."/>
            <person name="Mcshane H."/>
        </authorList>
    </citation>
    <scope>NUCLEOTIDE SEQUENCE [LARGE SCALE GENOMIC DNA]</scope>
    <source>
        <strain evidence="9">852002-10433_SCH5171157</strain>
    </source>
</reference>
<dbReference type="PANTHER" id="PTHR33884:SF3">
    <property type="entry name" value="UPF0410 PROTEIN YMGE"/>
    <property type="match status" value="1"/>
</dbReference>
<dbReference type="AlphaFoldDB" id="A0A1A0WBY2"/>
<keyword evidence="4 7" id="KW-0812">Transmembrane</keyword>
<evidence type="ECO:0000256" key="6">
    <source>
        <dbReference type="ARBA" id="ARBA00023136"/>
    </source>
</evidence>
<feature type="transmembrane region" description="Helical" evidence="7">
    <location>
        <begin position="20"/>
        <end position="39"/>
    </location>
</feature>
<dbReference type="RefSeq" id="WP_055114503.1">
    <property type="nucleotide sequence ID" value="NZ_JACKTU010000056.1"/>
</dbReference>
<comment type="subcellular location">
    <subcellularLocation>
        <location evidence="1">Cell membrane</location>
        <topology evidence="1">Multi-pass membrane protein</topology>
    </subcellularLocation>
</comment>
<sequence length="100" mass="10353">MDVMAATEILARSSTLTSVGWIGYIIIGAIAGWIAGKIVKGGGSGILMNIVIGVIGALIGGFLLSFFLNTGGGGWWFTLFTAILGSVILLWLVGLVRRGN</sequence>
<evidence type="ECO:0000313" key="8">
    <source>
        <dbReference type="EMBL" id="OBB95011.1"/>
    </source>
</evidence>
<comment type="caution">
    <text evidence="8">The sequence shown here is derived from an EMBL/GenBank/DDBJ whole genome shotgun (WGS) entry which is preliminary data.</text>
</comment>
<name>A0A1A0WBY2_MYCPR</name>
<evidence type="ECO:0000256" key="5">
    <source>
        <dbReference type="ARBA" id="ARBA00022989"/>
    </source>
</evidence>
<evidence type="ECO:0000313" key="9">
    <source>
        <dbReference type="Proteomes" id="UP000094008"/>
    </source>
</evidence>
<evidence type="ECO:0000256" key="3">
    <source>
        <dbReference type="ARBA" id="ARBA00022475"/>
    </source>
</evidence>
<protein>
    <submittedName>
        <fullName evidence="8">Uncharacterized protein</fullName>
    </submittedName>
</protein>
<evidence type="ECO:0000256" key="4">
    <source>
        <dbReference type="ARBA" id="ARBA00022692"/>
    </source>
</evidence>
<proteinExistence type="inferred from homology"/>
<evidence type="ECO:0000256" key="7">
    <source>
        <dbReference type="SAM" id="Phobius"/>
    </source>
</evidence>
<accession>A0A1A0WBY2</accession>
<dbReference type="InterPro" id="IPR007341">
    <property type="entry name" value="Transgly_assoc"/>
</dbReference>
<dbReference type="Proteomes" id="UP000094008">
    <property type="component" value="Unassembled WGS sequence"/>
</dbReference>